<keyword evidence="1" id="KW-0812">Transmembrane</keyword>
<name>A0A2P2QG89_RHIMU</name>
<evidence type="ECO:0000313" key="2">
    <source>
        <dbReference type="EMBL" id="MBX65924.1"/>
    </source>
</evidence>
<reference evidence="2" key="1">
    <citation type="submission" date="2018-02" db="EMBL/GenBank/DDBJ databases">
        <title>Rhizophora mucronata_Transcriptome.</title>
        <authorList>
            <person name="Meera S.P."/>
            <person name="Sreeshan A."/>
            <person name="Augustine A."/>
        </authorList>
    </citation>
    <scope>NUCLEOTIDE SEQUENCE</scope>
    <source>
        <tissue evidence="2">Leaf</tissue>
    </source>
</reference>
<sequence>MILNEIIALGLYWLVVSMLFIFI</sequence>
<keyword evidence="1" id="KW-0472">Membrane</keyword>
<proteinExistence type="predicted"/>
<dbReference type="AlphaFoldDB" id="A0A2P2QG89"/>
<feature type="transmembrane region" description="Helical" evidence="1">
    <location>
        <begin position="6"/>
        <end position="22"/>
    </location>
</feature>
<accession>A0A2P2QG89</accession>
<evidence type="ECO:0000256" key="1">
    <source>
        <dbReference type="SAM" id="Phobius"/>
    </source>
</evidence>
<dbReference type="EMBL" id="GGEC01085440">
    <property type="protein sequence ID" value="MBX65924.1"/>
    <property type="molecule type" value="Transcribed_RNA"/>
</dbReference>
<keyword evidence="1" id="KW-1133">Transmembrane helix</keyword>
<organism evidence="2">
    <name type="scientific">Rhizophora mucronata</name>
    <name type="common">Asiatic mangrove</name>
    <dbReference type="NCBI Taxonomy" id="61149"/>
    <lineage>
        <taxon>Eukaryota</taxon>
        <taxon>Viridiplantae</taxon>
        <taxon>Streptophyta</taxon>
        <taxon>Embryophyta</taxon>
        <taxon>Tracheophyta</taxon>
        <taxon>Spermatophyta</taxon>
        <taxon>Magnoliopsida</taxon>
        <taxon>eudicotyledons</taxon>
        <taxon>Gunneridae</taxon>
        <taxon>Pentapetalae</taxon>
        <taxon>rosids</taxon>
        <taxon>fabids</taxon>
        <taxon>Malpighiales</taxon>
        <taxon>Rhizophoraceae</taxon>
        <taxon>Rhizophora</taxon>
    </lineage>
</organism>
<protein>
    <submittedName>
        <fullName evidence="2">Uncharacterized protein</fullName>
    </submittedName>
</protein>